<gene>
    <name evidence="1" type="ORF">SAMN04487885_12544</name>
</gene>
<dbReference type="RefSeq" id="WP_074846274.1">
    <property type="nucleotide sequence ID" value="NZ_FOOE01000025.1"/>
</dbReference>
<sequence>MKNSKMNSKLIITLLVLISALFIIIISIVYPKNNFTIIIDNQTSINFNNSYIKYSVSEEKLDIPSINKKSTKKLHMNPISKFDTNSMKFYYIDEKNKTKDVLLLKDFSDKTKATINLSIVPSNNDDNFEINVKTAIYE</sequence>
<name>A0A1I2P2A2_9CLOT</name>
<reference evidence="1 2" key="1">
    <citation type="submission" date="2016-10" db="EMBL/GenBank/DDBJ databases">
        <authorList>
            <person name="de Groot N.N."/>
        </authorList>
    </citation>
    <scope>NUCLEOTIDE SEQUENCE [LARGE SCALE GENOMIC DNA]</scope>
    <source>
        <strain evidence="1 2">NLAE-zl-G419</strain>
    </source>
</reference>
<dbReference type="Proteomes" id="UP000182135">
    <property type="component" value="Unassembled WGS sequence"/>
</dbReference>
<evidence type="ECO:0000313" key="1">
    <source>
        <dbReference type="EMBL" id="SFG09763.1"/>
    </source>
</evidence>
<dbReference type="AlphaFoldDB" id="A0A1I2P2A2"/>
<proteinExistence type="predicted"/>
<protein>
    <submittedName>
        <fullName evidence="1">Uncharacterized protein</fullName>
    </submittedName>
</protein>
<dbReference type="EMBL" id="FOOE01000025">
    <property type="protein sequence ID" value="SFG09763.1"/>
    <property type="molecule type" value="Genomic_DNA"/>
</dbReference>
<keyword evidence="2" id="KW-1185">Reference proteome</keyword>
<evidence type="ECO:0000313" key="2">
    <source>
        <dbReference type="Proteomes" id="UP000182135"/>
    </source>
</evidence>
<organism evidence="1 2">
    <name type="scientific">Clostridium cadaveris</name>
    <dbReference type="NCBI Taxonomy" id="1529"/>
    <lineage>
        <taxon>Bacteria</taxon>
        <taxon>Bacillati</taxon>
        <taxon>Bacillota</taxon>
        <taxon>Clostridia</taxon>
        <taxon>Eubacteriales</taxon>
        <taxon>Clostridiaceae</taxon>
        <taxon>Clostridium</taxon>
    </lineage>
</organism>
<accession>A0A1I2P2A2</accession>